<dbReference type="InterPro" id="IPR006531">
    <property type="entry name" value="Gp5/Vgr_OB"/>
</dbReference>
<dbReference type="Gene3D" id="3.55.50.10">
    <property type="entry name" value="Baseplate protein-like domains"/>
    <property type="match status" value="1"/>
</dbReference>
<evidence type="ECO:0000256" key="3">
    <source>
        <dbReference type="ARBA" id="ARBA00022525"/>
    </source>
</evidence>
<dbReference type="Pfam" id="PF04717">
    <property type="entry name" value="Phage_base_V"/>
    <property type="match status" value="1"/>
</dbReference>
<sequence>MLTNEQIFGRWWPKGQKRTIRVTGPALPVQEDGEDLFVLSAITGEERLSTVCQYDLMLTTALDVPEEQAASIDLASIIGTELTVTIALEGMGSVAGAMNIGAGTREISGIVMEAKFVGRLNRQCRYAVVIKPWLALLDLTTDYRIFQRKSVIEIVEEVLGVVTYAYEFRTGGTYELLDYIVQYNETSLAFVQRLLAEHGIAWYVEHSGTFHRIIFVDHLGGYGPVRSEAYHTLEYHEPDQKIDREYIDRFEPVQRVTTGVYATDDYHFKQPAANLGSQDELQQDVAHGDLEKREWPGNYTEHGKGADIARLRMEGLRAPGERATGHGNLRDVVCGTTFTLENFPRAEANREYLVLWAKLTLEETSEATGSGAQHRVEVDFEVQPATVQFRPDLWPKPRVSGPQTAVVTGPEGHEIWTDSYGRVKLHFRWDHAGPMDQNASCWIRVSYPWAGSNFGGIHIPRIGTEVIVDFENGDPARPVVVGRLYNAATLPPWPLPGNATQSGILTRSSKGGGYGNANAIRFEDKKGQEQLWVQAERDMDTVVEHDETHTVGHDRTKTIGHDETDHIGRNWKLNTGGWKWETIDLAAVQNVGLGQMLNVGLAYNVNVGGLYLRNVALQMASTVGLDRHDRVAQNWSSDVGHTYTLTVRGKAVGDAVQKDLANPVEATPDFEPNLPEAVSSAENNQLSIRDSGEAHLSGAKQAQLIGPGGKVTVDDAGITLEGKGIYLKAPVISMSGGSAGGLAPVTEATCAECAKRHTTNNPVDVATGQKVLSHEDFSLPGRMPIRWGRSYRSEDQRAGTLGVAWRLPYSAEIRRDTAQLTYFDADGRRLRFPLLEPGQEHFHVIEKYTLVRGEDSPAGATYAVRFGDGVEEHYALHPTDDARWQLQRVTDRDGNTLSLGYTPEGWLQAVRNNVHAVRCTLDDTGRITAVHLEAHGSPLLASYTYDANGDLREATDRAGRTWRYEYRNHLLTGYRTPSGAIHMSEWDGETPQARVTRTFAYVDDEAARQGQPAITRDTRFAYQNASKTTRVTDGLGRTTEYHYNGLWAVDRILYPDGSTYATHFDETGSISGHTDELGRTTQIVNDARGNPVTVIDAAGNITRVSYNDQNLPVLVTDPAGQVWQRAYDGAGHLTGETDPLGNTTAYAYEKGLPATRTDALGNVTTMQYNDAGQLTARTDCSGHTTTYRYDGEGRLISTRNPLDQETLQHWDATRNRLDGITPAGLGPWNVVYDGAGRVSAQTDPLERVTRTQWDAYDQRTTVTDPAGGGQGYRYDTLGRLTALTNANGEQTSFEYDSRDRLAAQTGFDGRRQTYRYSAAGEVIVRTDHGTDGQITTDIAYDVLGRPIERHSTDGTHASYRYDARGLLTQAQASAPGETPSQVTFEYDAAGRRKSETQAHHGQVWRLAHELDALGHRSATHLPDAGTLTWQRYGSGHVHGVLFNGEALAAFERDALHRETLRTQGPVSHHFAYSPAGLLAAHRWQGVDSGGNPAEALKVWRSWEHDQAGQITALHDAMRDSRAYTYDPVSRLTGVAAGRASETFAYDPAGNLLAVGHGKLTRIGVAKGDRLQVLVTPELPVGQSPQYTYDGHGNRTSVAVPQADASQALTITYRYSGTHQLKGIVHTDGDTSRYEYDALGRRTAKHHTNANGRTATTLFVWDGDWMAQEIRADQGRTAPITYVAHPNLAGPLARLDGAQAYHYVTDHLGTPQEIYDDRRQVVWAADLSAYGKTRGYLKREIDNPIRFPGQYYDAESGLHYNRHRYYDPQSGRYVNQDPIGLLGGANQYTYVSGNPIRRIDPLGLYCMSDASINAISGAAGGAASGAVVLAEFGPVGMAVGGVIGGAVGGIFGYLSPSTVASNTGAGAANGYATSLNAPVSGTLGGAVGGVVTGAAQQLGAPDAVSVPLGGTAGGAVGGAASALVEGAAESVAAGAVGGATVGFIGAGITVGVAAGLKAGNDCGCPKK</sequence>
<protein>
    <submittedName>
        <fullName evidence="9">Type VI secretion system secreted protein VgrG</fullName>
    </submittedName>
</protein>
<dbReference type="Pfam" id="PF25023">
    <property type="entry name" value="TEN_YD-shell"/>
    <property type="match status" value="1"/>
</dbReference>
<evidence type="ECO:0000259" key="8">
    <source>
        <dbReference type="Pfam" id="PF25023"/>
    </source>
</evidence>
<feature type="domain" description="DUF6531" evidence="6">
    <location>
        <begin position="761"/>
        <end position="832"/>
    </location>
</feature>
<reference evidence="9 10" key="1">
    <citation type="submission" date="2018-05" db="EMBL/GenBank/DDBJ databases">
        <title>Genomic Encyclopedia of Type Strains, Phase IV (KMG-V): Genome sequencing to study the core and pangenomes of soil and plant-associated prokaryotes.</title>
        <authorList>
            <person name="Whitman W."/>
        </authorList>
    </citation>
    <scope>NUCLEOTIDE SEQUENCE [LARGE SCALE GENOMIC DNA]</scope>
    <source>
        <strain evidence="9 10">SCZa-39</strain>
    </source>
</reference>
<evidence type="ECO:0000259" key="5">
    <source>
        <dbReference type="Pfam" id="PF04717"/>
    </source>
</evidence>
<evidence type="ECO:0000259" key="6">
    <source>
        <dbReference type="Pfam" id="PF20148"/>
    </source>
</evidence>
<dbReference type="NCBIfam" id="TIGR01646">
    <property type="entry name" value="vgr_GE"/>
    <property type="match status" value="1"/>
</dbReference>
<evidence type="ECO:0000256" key="1">
    <source>
        <dbReference type="ARBA" id="ARBA00004613"/>
    </source>
</evidence>
<dbReference type="PANTHER" id="PTHR32305">
    <property type="match status" value="1"/>
</dbReference>
<dbReference type="NCBIfam" id="TIGR01643">
    <property type="entry name" value="YD_repeat_2x"/>
    <property type="match status" value="9"/>
</dbReference>
<feature type="domain" description="Gp5/Type VI secretion system Vgr C-terminal trimerisation" evidence="7">
    <location>
        <begin position="502"/>
        <end position="610"/>
    </location>
</feature>
<dbReference type="Gene3D" id="2.40.50.230">
    <property type="entry name" value="Gp5 N-terminal domain"/>
    <property type="match status" value="1"/>
</dbReference>
<comment type="caution">
    <text evidence="9">The sequence shown here is derived from an EMBL/GenBank/DDBJ whole genome shotgun (WGS) entry which is preliminary data.</text>
</comment>
<dbReference type="NCBIfam" id="TIGR03696">
    <property type="entry name" value="Rhs_assc_core"/>
    <property type="match status" value="1"/>
</dbReference>
<dbReference type="EMBL" id="QEOB01000011">
    <property type="protein sequence ID" value="PVX81243.1"/>
    <property type="molecule type" value="Genomic_DNA"/>
</dbReference>
<keyword evidence="3" id="KW-0964">Secreted</keyword>
<evidence type="ECO:0000259" key="7">
    <source>
        <dbReference type="Pfam" id="PF22178"/>
    </source>
</evidence>
<dbReference type="Pfam" id="PF22178">
    <property type="entry name" value="Gp5_trimer_C"/>
    <property type="match status" value="1"/>
</dbReference>
<dbReference type="Proteomes" id="UP000245712">
    <property type="component" value="Unassembled WGS sequence"/>
</dbReference>
<dbReference type="Gene3D" id="2.180.10.10">
    <property type="entry name" value="RHS repeat-associated core"/>
    <property type="match status" value="4"/>
</dbReference>
<gene>
    <name evidence="9" type="ORF">C7402_111145</name>
</gene>
<comment type="similarity">
    <text evidence="2">Belongs to the VgrG protein family.</text>
</comment>
<feature type="domain" description="Teneurin-like YD-shell" evidence="8">
    <location>
        <begin position="1503"/>
        <end position="1776"/>
    </location>
</feature>
<keyword evidence="4" id="KW-0677">Repeat</keyword>
<evidence type="ECO:0000256" key="2">
    <source>
        <dbReference type="ARBA" id="ARBA00005558"/>
    </source>
</evidence>
<dbReference type="SUPFAM" id="SSF69279">
    <property type="entry name" value="Phage tail proteins"/>
    <property type="match status" value="2"/>
</dbReference>
<evidence type="ECO:0000256" key="4">
    <source>
        <dbReference type="ARBA" id="ARBA00022737"/>
    </source>
</evidence>
<evidence type="ECO:0000313" key="10">
    <source>
        <dbReference type="Proteomes" id="UP000245712"/>
    </source>
</evidence>
<accession>A0ABX5KIK7</accession>
<dbReference type="PRINTS" id="PR00394">
    <property type="entry name" value="RHSPROTEIN"/>
</dbReference>
<comment type="subcellular location">
    <subcellularLocation>
        <location evidence="1">Secreted</location>
    </subcellularLocation>
</comment>
<proteinExistence type="inferred from homology"/>
<dbReference type="Gene3D" id="4.10.220.110">
    <property type="match status" value="1"/>
</dbReference>
<dbReference type="SUPFAM" id="SSF69349">
    <property type="entry name" value="Phage fibre proteins"/>
    <property type="match status" value="1"/>
</dbReference>
<dbReference type="InterPro" id="IPR054030">
    <property type="entry name" value="Gp5_Vgr_C"/>
</dbReference>
<dbReference type="PANTHER" id="PTHR32305:SF15">
    <property type="entry name" value="PROTEIN RHSA-RELATED"/>
    <property type="match status" value="1"/>
</dbReference>
<dbReference type="Pfam" id="PF05593">
    <property type="entry name" value="RHS_repeat"/>
    <property type="match status" value="7"/>
</dbReference>
<organism evidence="9 10">
    <name type="scientific">Paraburkholderia unamae</name>
    <dbReference type="NCBI Taxonomy" id="219649"/>
    <lineage>
        <taxon>Bacteria</taxon>
        <taxon>Pseudomonadati</taxon>
        <taxon>Pseudomonadota</taxon>
        <taxon>Betaproteobacteria</taxon>
        <taxon>Burkholderiales</taxon>
        <taxon>Burkholderiaceae</taxon>
        <taxon>Paraburkholderia</taxon>
    </lineage>
</organism>
<dbReference type="InterPro" id="IPR022385">
    <property type="entry name" value="Rhs_assc_core"/>
</dbReference>
<dbReference type="RefSeq" id="WP_116612292.1">
    <property type="nucleotide sequence ID" value="NZ_QEOB01000011.1"/>
</dbReference>
<feature type="domain" description="Gp5/Type VI secretion system Vgr protein OB-fold" evidence="5">
    <location>
        <begin position="419"/>
        <end position="485"/>
    </location>
</feature>
<name>A0ABX5KIK7_9BURK</name>
<dbReference type="InterPro" id="IPR045351">
    <property type="entry name" value="DUF6531"/>
</dbReference>
<evidence type="ECO:0000313" key="9">
    <source>
        <dbReference type="EMBL" id="PVX81243.1"/>
    </source>
</evidence>
<dbReference type="Gene3D" id="2.30.110.50">
    <property type="match status" value="1"/>
</dbReference>
<dbReference type="InterPro" id="IPR006530">
    <property type="entry name" value="YD"/>
</dbReference>
<dbReference type="InterPro" id="IPR037026">
    <property type="entry name" value="Vgr_OB-fold_dom_sf"/>
</dbReference>
<dbReference type="InterPro" id="IPR017847">
    <property type="entry name" value="T6SS_RhsGE_Vgr_subset"/>
</dbReference>
<dbReference type="InterPro" id="IPR031325">
    <property type="entry name" value="RHS_repeat"/>
</dbReference>
<dbReference type="NCBIfam" id="TIGR03361">
    <property type="entry name" value="VI_Rhs_Vgr"/>
    <property type="match status" value="1"/>
</dbReference>
<keyword evidence="10" id="KW-1185">Reference proteome</keyword>
<dbReference type="InterPro" id="IPR006533">
    <property type="entry name" value="T6SS_Vgr_RhsGE"/>
</dbReference>
<dbReference type="InterPro" id="IPR050708">
    <property type="entry name" value="T6SS_VgrG/RHS"/>
</dbReference>
<dbReference type="SUPFAM" id="SSF69255">
    <property type="entry name" value="gp5 N-terminal domain-like"/>
    <property type="match status" value="1"/>
</dbReference>
<dbReference type="InterPro" id="IPR056823">
    <property type="entry name" value="TEN-like_YD-shell"/>
</dbReference>
<dbReference type="Pfam" id="PF20148">
    <property type="entry name" value="DUF6531"/>
    <property type="match status" value="1"/>
</dbReference>
<dbReference type="Pfam" id="PF05954">
    <property type="entry name" value="Phage_GPD"/>
    <property type="match status" value="1"/>
</dbReference>